<dbReference type="SUPFAM" id="SSF51126">
    <property type="entry name" value="Pectin lyase-like"/>
    <property type="match status" value="1"/>
</dbReference>
<dbReference type="InterPro" id="IPR012334">
    <property type="entry name" value="Pectin_lyas_fold"/>
</dbReference>
<evidence type="ECO:0008006" key="3">
    <source>
        <dbReference type="Google" id="ProtNLM"/>
    </source>
</evidence>
<protein>
    <recommendedName>
        <fullName evidence="3">Fibronectin type-III domain-containing protein</fullName>
    </recommendedName>
</protein>
<dbReference type="InterPro" id="IPR036116">
    <property type="entry name" value="FN3_sf"/>
</dbReference>
<dbReference type="EMBL" id="PEXU01000035">
    <property type="protein sequence ID" value="PIS42567.1"/>
    <property type="molecule type" value="Genomic_DNA"/>
</dbReference>
<evidence type="ECO:0000313" key="2">
    <source>
        <dbReference type="Proteomes" id="UP000231542"/>
    </source>
</evidence>
<comment type="caution">
    <text evidence="1">The sequence shown here is derived from an EMBL/GenBank/DDBJ whole genome shotgun (WGS) entry which is preliminary data.</text>
</comment>
<evidence type="ECO:0000313" key="1">
    <source>
        <dbReference type="EMBL" id="PIS42567.1"/>
    </source>
</evidence>
<dbReference type="InterPro" id="IPR013783">
    <property type="entry name" value="Ig-like_fold"/>
</dbReference>
<accession>A0A2H0YVP3</accession>
<name>A0A2H0YVP3_9BACT</name>
<dbReference type="SUPFAM" id="SSF49265">
    <property type="entry name" value="Fibronectin type III"/>
    <property type="match status" value="1"/>
</dbReference>
<dbReference type="Gene3D" id="2.160.20.10">
    <property type="entry name" value="Single-stranded right-handed beta-helix, Pectin lyase-like"/>
    <property type="match status" value="1"/>
</dbReference>
<sequence length="237" mass="25933">MIFESNIIYANSATTKGAGIYLVNAQAALSRNTVVANHQPTTVSISRGAGIYADPVNGATAAGENNIVYFNQAYANSQFYGNVGFNYSCVATSMAGTGNITTNPQFVNYLYYNYQLQSSSPCIDTGDPTSPPDPDSTRADMGAIYFPQEYQQGIPRPVDDLIAIRSGNDIHLSWSAVTQDTSGAPISVDYYRIYRSNNPWFNPAAQYLIDSTTATSFSDPILDYHYFYQVTAVYINE</sequence>
<dbReference type="InterPro" id="IPR011050">
    <property type="entry name" value="Pectin_lyase_fold/virulence"/>
</dbReference>
<proteinExistence type="predicted"/>
<dbReference type="Gene3D" id="2.60.40.10">
    <property type="entry name" value="Immunoglobulins"/>
    <property type="match status" value="1"/>
</dbReference>
<gene>
    <name evidence="1" type="ORF">COT24_02945</name>
</gene>
<dbReference type="Proteomes" id="UP000231542">
    <property type="component" value="Unassembled WGS sequence"/>
</dbReference>
<reference evidence="1 2" key="1">
    <citation type="submission" date="2017-09" db="EMBL/GenBank/DDBJ databases">
        <title>Depth-based differentiation of microbial function through sediment-hosted aquifers and enrichment of novel symbionts in the deep terrestrial subsurface.</title>
        <authorList>
            <person name="Probst A.J."/>
            <person name="Ladd B."/>
            <person name="Jarett J.K."/>
            <person name="Geller-Mcgrath D.E."/>
            <person name="Sieber C.M."/>
            <person name="Emerson J.B."/>
            <person name="Anantharaman K."/>
            <person name="Thomas B.C."/>
            <person name="Malmstrom R."/>
            <person name="Stieglmeier M."/>
            <person name="Klingl A."/>
            <person name="Woyke T."/>
            <person name="Ryan C.M."/>
            <person name="Banfield J.F."/>
        </authorList>
    </citation>
    <scope>NUCLEOTIDE SEQUENCE [LARGE SCALE GENOMIC DNA]</scope>
    <source>
        <strain evidence="1">CG08_land_8_20_14_0_20_40_16</strain>
    </source>
</reference>
<dbReference type="AlphaFoldDB" id="A0A2H0YVP3"/>
<organism evidence="1 2">
    <name type="scientific">Candidatus Kerfeldbacteria bacterium CG08_land_8_20_14_0_20_40_16</name>
    <dbReference type="NCBI Taxonomy" id="2014244"/>
    <lineage>
        <taxon>Bacteria</taxon>
        <taxon>Candidatus Kerfeldiibacteriota</taxon>
    </lineage>
</organism>